<proteinExistence type="predicted"/>
<dbReference type="EMBL" id="JAWDGP010000638">
    <property type="protein sequence ID" value="KAK3798698.1"/>
    <property type="molecule type" value="Genomic_DNA"/>
</dbReference>
<dbReference type="Proteomes" id="UP001283361">
    <property type="component" value="Unassembled WGS sequence"/>
</dbReference>
<evidence type="ECO:0000313" key="2">
    <source>
        <dbReference type="Proteomes" id="UP001283361"/>
    </source>
</evidence>
<comment type="caution">
    <text evidence="1">The sequence shown here is derived from an EMBL/GenBank/DDBJ whole genome shotgun (WGS) entry which is preliminary data.</text>
</comment>
<gene>
    <name evidence="1" type="ORF">RRG08_029478</name>
</gene>
<reference evidence="1" key="1">
    <citation type="journal article" date="2023" name="G3 (Bethesda)">
        <title>A reference genome for the long-term kleptoplast-retaining sea slug Elysia crispata morphotype clarki.</title>
        <authorList>
            <person name="Eastman K.E."/>
            <person name="Pendleton A.L."/>
            <person name="Shaikh M.A."/>
            <person name="Suttiyut T."/>
            <person name="Ogas R."/>
            <person name="Tomko P."/>
            <person name="Gavelis G."/>
            <person name="Widhalm J.R."/>
            <person name="Wisecaver J.H."/>
        </authorList>
    </citation>
    <scope>NUCLEOTIDE SEQUENCE</scope>
    <source>
        <strain evidence="1">ECLA1</strain>
    </source>
</reference>
<evidence type="ECO:0000313" key="1">
    <source>
        <dbReference type="EMBL" id="KAK3798698.1"/>
    </source>
</evidence>
<dbReference type="AlphaFoldDB" id="A0AAE1B2Y5"/>
<sequence length="134" mass="15521">MSSRGSNLGCPCYQFCTLPSRQSDTAVKWVIVVTKDQNAITCSARMVNKRHKICDPQIHFLVKEAINGNINLYDKHFLLEWVRGINKESSVRCGRREYDFQCLAQELRLPCTQRLVVLPVAIRFPEDKEFFQRG</sequence>
<name>A0AAE1B2Y5_9GAST</name>
<accession>A0AAE1B2Y5</accession>
<keyword evidence="2" id="KW-1185">Reference proteome</keyword>
<organism evidence="1 2">
    <name type="scientific">Elysia crispata</name>
    <name type="common">lettuce slug</name>
    <dbReference type="NCBI Taxonomy" id="231223"/>
    <lineage>
        <taxon>Eukaryota</taxon>
        <taxon>Metazoa</taxon>
        <taxon>Spiralia</taxon>
        <taxon>Lophotrochozoa</taxon>
        <taxon>Mollusca</taxon>
        <taxon>Gastropoda</taxon>
        <taxon>Heterobranchia</taxon>
        <taxon>Euthyneura</taxon>
        <taxon>Panpulmonata</taxon>
        <taxon>Sacoglossa</taxon>
        <taxon>Placobranchoidea</taxon>
        <taxon>Plakobranchidae</taxon>
        <taxon>Elysia</taxon>
    </lineage>
</organism>
<protein>
    <submittedName>
        <fullName evidence="1">Uncharacterized protein</fullName>
    </submittedName>
</protein>